<evidence type="ECO:0000313" key="1">
    <source>
        <dbReference type="EMBL" id="GFS72003.1"/>
    </source>
</evidence>
<dbReference type="Proteomes" id="UP000887013">
    <property type="component" value="Unassembled WGS sequence"/>
</dbReference>
<dbReference type="OrthoDB" id="10412339at2759"/>
<proteinExistence type="predicted"/>
<dbReference type="AlphaFoldDB" id="A0A8X6MQ57"/>
<comment type="caution">
    <text evidence="1">The sequence shown here is derived from an EMBL/GenBank/DDBJ whole genome shotgun (WGS) entry which is preliminary data.</text>
</comment>
<accession>A0A8X6MQ57</accession>
<dbReference type="EMBL" id="BMAW01000995">
    <property type="protein sequence ID" value="GFS72003.1"/>
    <property type="molecule type" value="Genomic_DNA"/>
</dbReference>
<sequence length="101" mass="11523">MSFSGFEFFFISAEYNLSGIASSSPLDRKLGGLRYEGPFHHLELVERASTLIPFVRRSDGLSLPEQWKNEFGLVGDWISRTLFATKGLHLWLGPLIQYKMI</sequence>
<evidence type="ECO:0000313" key="2">
    <source>
        <dbReference type="Proteomes" id="UP000887013"/>
    </source>
</evidence>
<organism evidence="1 2">
    <name type="scientific">Nephila pilipes</name>
    <name type="common">Giant wood spider</name>
    <name type="synonym">Nephila maculata</name>
    <dbReference type="NCBI Taxonomy" id="299642"/>
    <lineage>
        <taxon>Eukaryota</taxon>
        <taxon>Metazoa</taxon>
        <taxon>Ecdysozoa</taxon>
        <taxon>Arthropoda</taxon>
        <taxon>Chelicerata</taxon>
        <taxon>Arachnida</taxon>
        <taxon>Araneae</taxon>
        <taxon>Araneomorphae</taxon>
        <taxon>Entelegynae</taxon>
        <taxon>Araneoidea</taxon>
        <taxon>Nephilidae</taxon>
        <taxon>Nephila</taxon>
    </lineage>
</organism>
<protein>
    <submittedName>
        <fullName evidence="1">Uncharacterized protein</fullName>
    </submittedName>
</protein>
<gene>
    <name evidence="1" type="ORF">NPIL_542291</name>
</gene>
<keyword evidence="2" id="KW-1185">Reference proteome</keyword>
<reference evidence="1" key="1">
    <citation type="submission" date="2020-08" db="EMBL/GenBank/DDBJ databases">
        <title>Multicomponent nature underlies the extraordinary mechanical properties of spider dragline silk.</title>
        <authorList>
            <person name="Kono N."/>
            <person name="Nakamura H."/>
            <person name="Mori M."/>
            <person name="Yoshida Y."/>
            <person name="Ohtoshi R."/>
            <person name="Malay A.D."/>
            <person name="Moran D.A.P."/>
            <person name="Tomita M."/>
            <person name="Numata K."/>
            <person name="Arakawa K."/>
        </authorList>
    </citation>
    <scope>NUCLEOTIDE SEQUENCE</scope>
</reference>
<name>A0A8X6MQ57_NEPPI</name>